<keyword evidence="2" id="KW-1185">Reference proteome</keyword>
<sequence length="360" mass="39018">MMKQFFTRYGWTGLVFFLLVTGPLRAQDPFVSDYSPVAPQLNPALTGFIPGQATTRVGVVAREQWRSFLETASYRTIAATVDHRICGNNRGDYFGLGLNLLADWQGDPTLRRIDGLVSAAFTKNLSGSYYGGTSISLGAEAGFVQYDLDASQLTFDHQFGNPTAPGERLDYYNIGFLDYGVGILFTWLEDTRNAPSVSGGLSIKHLGRPPTTFVDDGRPASIASDSSAQLSARWTPHVNATYPLSPTYSLSGFAMYSYQRPHNQLFLQGMLNFNRPGRGNRLPDTFLSLGGGYRTTRGVTGFNSEALVASAHVTAGNFQLGINYDVNVSSLRASSRGAGAIELSLTTVFGASDCLLCPSF</sequence>
<protein>
    <submittedName>
        <fullName evidence="1">Type IX secretion system PorP/SprF family membrane protein</fullName>
    </submittedName>
</protein>
<dbReference type="AlphaFoldDB" id="A0A2S6I2B1"/>
<reference evidence="1 2" key="1">
    <citation type="submission" date="2018-02" db="EMBL/GenBank/DDBJ databases">
        <title>Genomic Encyclopedia of Archaeal and Bacterial Type Strains, Phase II (KMG-II): from individual species to whole genera.</title>
        <authorList>
            <person name="Goeker M."/>
        </authorList>
    </citation>
    <scope>NUCLEOTIDE SEQUENCE [LARGE SCALE GENOMIC DNA]</scope>
    <source>
        <strain evidence="1 2">DSM 29526</strain>
    </source>
</reference>
<evidence type="ECO:0000313" key="1">
    <source>
        <dbReference type="EMBL" id="PPK85221.1"/>
    </source>
</evidence>
<dbReference type="OrthoDB" id="1186563at2"/>
<gene>
    <name evidence="1" type="ORF">CLV84_2113</name>
</gene>
<accession>A0A2S6I2B1</accession>
<dbReference type="EMBL" id="PTJC01000006">
    <property type="protein sequence ID" value="PPK85221.1"/>
    <property type="molecule type" value="Genomic_DNA"/>
</dbReference>
<name>A0A2S6I2B1_9BACT</name>
<dbReference type="InterPro" id="IPR019861">
    <property type="entry name" value="PorP/SprF_Bacteroidetes"/>
</dbReference>
<organism evidence="1 2">
    <name type="scientific">Neolewinella xylanilytica</name>
    <dbReference type="NCBI Taxonomy" id="1514080"/>
    <lineage>
        <taxon>Bacteria</taxon>
        <taxon>Pseudomonadati</taxon>
        <taxon>Bacteroidota</taxon>
        <taxon>Saprospiria</taxon>
        <taxon>Saprospirales</taxon>
        <taxon>Lewinellaceae</taxon>
        <taxon>Neolewinella</taxon>
    </lineage>
</organism>
<dbReference type="NCBIfam" id="TIGR03519">
    <property type="entry name" value="T9SS_PorP_fam"/>
    <property type="match status" value="1"/>
</dbReference>
<comment type="caution">
    <text evidence="1">The sequence shown here is derived from an EMBL/GenBank/DDBJ whole genome shotgun (WGS) entry which is preliminary data.</text>
</comment>
<dbReference type="Pfam" id="PF11751">
    <property type="entry name" value="PorP_SprF"/>
    <property type="match status" value="1"/>
</dbReference>
<proteinExistence type="predicted"/>
<evidence type="ECO:0000313" key="2">
    <source>
        <dbReference type="Proteomes" id="UP000237662"/>
    </source>
</evidence>
<dbReference type="Proteomes" id="UP000237662">
    <property type="component" value="Unassembled WGS sequence"/>
</dbReference>